<protein>
    <recommendedName>
        <fullName evidence="8">Insulin-like domain-containing protein</fullName>
    </recommendedName>
</protein>
<dbReference type="SMART" id="SM00078">
    <property type="entry name" value="IlGF"/>
    <property type="match status" value="1"/>
</dbReference>
<accession>A0A7M7MA72</accession>
<evidence type="ECO:0000256" key="6">
    <source>
        <dbReference type="RuleBase" id="RU000406"/>
    </source>
</evidence>
<keyword evidence="10" id="KW-1185">Reference proteome</keyword>
<organism evidence="9 10">
    <name type="scientific">Varroa destructor</name>
    <name type="common">Honeybee mite</name>
    <dbReference type="NCBI Taxonomy" id="109461"/>
    <lineage>
        <taxon>Eukaryota</taxon>
        <taxon>Metazoa</taxon>
        <taxon>Ecdysozoa</taxon>
        <taxon>Arthropoda</taxon>
        <taxon>Chelicerata</taxon>
        <taxon>Arachnida</taxon>
        <taxon>Acari</taxon>
        <taxon>Parasitiformes</taxon>
        <taxon>Mesostigmata</taxon>
        <taxon>Gamasina</taxon>
        <taxon>Dermanyssoidea</taxon>
        <taxon>Varroidae</taxon>
        <taxon>Varroa</taxon>
    </lineage>
</organism>
<sequence length="161" mass="18156">MYGSITVSRAILLRALIVALTLVGSQCESVAVTRWKLCGNRLSDIAIMICQNRGGIYEPRERRSGLLERAVGSYERRIRRSEDGIVEECCRKSCTYDQIIQYCARPLQNEESTKQNIGELLAISRGPGIAISANDDRRTTTRPARVSTYRRPSDEQIVFLD</sequence>
<reference evidence="9" key="1">
    <citation type="submission" date="2021-01" db="UniProtKB">
        <authorList>
            <consortium name="EnsemblMetazoa"/>
        </authorList>
    </citation>
    <scope>IDENTIFICATION</scope>
</reference>
<dbReference type="RefSeq" id="XP_022647277.1">
    <property type="nucleotide sequence ID" value="XM_022791542.1"/>
</dbReference>
<evidence type="ECO:0000256" key="4">
    <source>
        <dbReference type="ARBA" id="ARBA00022685"/>
    </source>
</evidence>
<evidence type="ECO:0000256" key="1">
    <source>
        <dbReference type="ARBA" id="ARBA00004613"/>
    </source>
</evidence>
<proteinExistence type="inferred from homology"/>
<evidence type="ECO:0000256" key="7">
    <source>
        <dbReference type="SAM" id="SignalP"/>
    </source>
</evidence>
<dbReference type="GO" id="GO:0045944">
    <property type="term" value="P:positive regulation of transcription by RNA polymerase II"/>
    <property type="evidence" value="ECO:0007669"/>
    <property type="project" value="TreeGrafter"/>
</dbReference>
<dbReference type="PANTHER" id="PTHR46886:SF1">
    <property type="entry name" value="INSULIN-LIKE GROWTH FACTOR II"/>
    <property type="match status" value="1"/>
</dbReference>
<dbReference type="EnsemblMetazoa" id="XM_022791544">
    <property type="protein sequence ID" value="XP_022647279"/>
    <property type="gene ID" value="LOC111244424"/>
</dbReference>
<dbReference type="Pfam" id="PF00049">
    <property type="entry name" value="Insulin"/>
    <property type="match status" value="1"/>
</dbReference>
<keyword evidence="5 7" id="KW-0732">Signal</keyword>
<dbReference type="InterPro" id="IPR022353">
    <property type="entry name" value="Insulin_CS"/>
</dbReference>
<dbReference type="GO" id="GO:0005159">
    <property type="term" value="F:insulin-like growth factor receptor binding"/>
    <property type="evidence" value="ECO:0007669"/>
    <property type="project" value="TreeGrafter"/>
</dbReference>
<name>A0A7M7MA72_VARDE</name>
<evidence type="ECO:0000256" key="5">
    <source>
        <dbReference type="ARBA" id="ARBA00022729"/>
    </source>
</evidence>
<evidence type="ECO:0000259" key="8">
    <source>
        <dbReference type="SMART" id="SM00078"/>
    </source>
</evidence>
<dbReference type="GeneID" id="111244424"/>
<evidence type="ECO:0000313" key="10">
    <source>
        <dbReference type="Proteomes" id="UP000594260"/>
    </source>
</evidence>
<keyword evidence="4" id="KW-0165">Cleavage on pair of basic residues</keyword>
<dbReference type="InterPro" id="IPR022352">
    <property type="entry name" value="Ins/IGF/rlx"/>
</dbReference>
<dbReference type="GO" id="GO:0043539">
    <property type="term" value="F:protein serine/threonine kinase activator activity"/>
    <property type="evidence" value="ECO:0007669"/>
    <property type="project" value="TreeGrafter"/>
</dbReference>
<keyword evidence="3 6" id="KW-0964">Secreted</keyword>
<evidence type="ECO:0000256" key="3">
    <source>
        <dbReference type="ARBA" id="ARBA00022525"/>
    </source>
</evidence>
<dbReference type="EnsemblMetazoa" id="XM_022791543">
    <property type="protein sequence ID" value="XP_022647278"/>
    <property type="gene ID" value="LOC111244424"/>
</dbReference>
<dbReference type="InParanoid" id="A0A7M7MA72"/>
<dbReference type="GO" id="GO:1905564">
    <property type="term" value="P:positive regulation of vascular endothelial cell proliferation"/>
    <property type="evidence" value="ECO:0007669"/>
    <property type="project" value="TreeGrafter"/>
</dbReference>
<dbReference type="EnsemblMetazoa" id="XM_022791542">
    <property type="protein sequence ID" value="XP_022647277"/>
    <property type="gene ID" value="LOC111244424"/>
</dbReference>
<dbReference type="KEGG" id="vde:111244424"/>
<dbReference type="AlphaFoldDB" id="A0A7M7MA72"/>
<dbReference type="RefSeq" id="XP_022647276.1">
    <property type="nucleotide sequence ID" value="XM_022791541.1"/>
</dbReference>
<dbReference type="SUPFAM" id="SSF56994">
    <property type="entry name" value="Insulin-like"/>
    <property type="match status" value="1"/>
</dbReference>
<dbReference type="GO" id="GO:0005615">
    <property type="term" value="C:extracellular space"/>
    <property type="evidence" value="ECO:0007669"/>
    <property type="project" value="TreeGrafter"/>
</dbReference>
<dbReference type="EnsemblMetazoa" id="XM_022791541">
    <property type="protein sequence ID" value="XP_022647276"/>
    <property type="gene ID" value="LOC111244424"/>
</dbReference>
<dbReference type="RefSeq" id="XP_022647278.1">
    <property type="nucleotide sequence ID" value="XM_022791543.1"/>
</dbReference>
<dbReference type="Proteomes" id="UP000594260">
    <property type="component" value="Unplaced"/>
</dbReference>
<dbReference type="GO" id="GO:0005179">
    <property type="term" value="F:hormone activity"/>
    <property type="evidence" value="ECO:0007669"/>
    <property type="project" value="InterPro"/>
</dbReference>
<dbReference type="PANTHER" id="PTHR46886">
    <property type="entry name" value="INSULIN-LIKE GROWTH FACTOR II"/>
    <property type="match status" value="1"/>
</dbReference>
<feature type="chain" id="PRO_5033913704" description="Insulin-like domain-containing protein" evidence="7">
    <location>
        <begin position="28"/>
        <end position="161"/>
    </location>
</feature>
<dbReference type="RefSeq" id="XP_022647275.1">
    <property type="nucleotide sequence ID" value="XM_022791540.1"/>
</dbReference>
<dbReference type="GO" id="GO:0051147">
    <property type="term" value="P:regulation of muscle cell differentiation"/>
    <property type="evidence" value="ECO:0007669"/>
    <property type="project" value="TreeGrafter"/>
</dbReference>
<feature type="signal peptide" evidence="7">
    <location>
        <begin position="1"/>
        <end position="27"/>
    </location>
</feature>
<comment type="subcellular location">
    <subcellularLocation>
        <location evidence="1 6">Secreted</location>
    </subcellularLocation>
</comment>
<dbReference type="RefSeq" id="XP_022647279.1">
    <property type="nucleotide sequence ID" value="XM_022791544.1"/>
</dbReference>
<feature type="domain" description="Insulin-like" evidence="8">
    <location>
        <begin position="35"/>
        <end position="103"/>
    </location>
</feature>
<comment type="similarity">
    <text evidence="2 6">Belongs to the insulin family.</text>
</comment>
<dbReference type="PROSITE" id="PS00262">
    <property type="entry name" value="INSULIN"/>
    <property type="match status" value="1"/>
</dbReference>
<dbReference type="GO" id="GO:0008083">
    <property type="term" value="F:growth factor activity"/>
    <property type="evidence" value="ECO:0007669"/>
    <property type="project" value="TreeGrafter"/>
</dbReference>
<dbReference type="InterPro" id="IPR036438">
    <property type="entry name" value="Insulin-like_sf"/>
</dbReference>
<dbReference type="PRINTS" id="PR00276">
    <property type="entry name" value="INSULINFAMLY"/>
</dbReference>
<dbReference type="Gene3D" id="1.10.100.10">
    <property type="entry name" value="Insulin-like"/>
    <property type="match status" value="1"/>
</dbReference>
<dbReference type="EnsemblMetazoa" id="XM_022791540">
    <property type="protein sequence ID" value="XP_022647275"/>
    <property type="gene ID" value="LOC111244424"/>
</dbReference>
<dbReference type="InterPro" id="IPR016179">
    <property type="entry name" value="Insulin-like"/>
</dbReference>
<dbReference type="OrthoDB" id="6414143at2759"/>
<evidence type="ECO:0000256" key="2">
    <source>
        <dbReference type="ARBA" id="ARBA00009034"/>
    </source>
</evidence>
<evidence type="ECO:0000313" key="9">
    <source>
        <dbReference type="EnsemblMetazoa" id="XP_022647275"/>
    </source>
</evidence>
<dbReference type="GO" id="GO:0046628">
    <property type="term" value="P:positive regulation of insulin receptor signaling pathway"/>
    <property type="evidence" value="ECO:0007669"/>
    <property type="project" value="TreeGrafter"/>
</dbReference>
<dbReference type="GO" id="GO:0043410">
    <property type="term" value="P:positive regulation of MAPK cascade"/>
    <property type="evidence" value="ECO:0007669"/>
    <property type="project" value="TreeGrafter"/>
</dbReference>
<dbReference type="FunCoup" id="A0A7M7MA72">
    <property type="interactions" value="134"/>
</dbReference>